<evidence type="ECO:0000313" key="3">
    <source>
        <dbReference type="Proteomes" id="UP000056750"/>
    </source>
</evidence>
<evidence type="ECO:0000313" key="4">
    <source>
        <dbReference type="Proteomes" id="UP001170717"/>
    </source>
</evidence>
<dbReference type="RefSeq" id="WP_057795336.1">
    <property type="nucleotide sequence ID" value="NZ_CAXIBE010000062.1"/>
</dbReference>
<reference evidence="2" key="2">
    <citation type="submission" date="2023-07" db="EMBL/GenBank/DDBJ databases">
        <title>Genome content predicts the carbon catabolic preferences of heterotrophic bacteria.</title>
        <authorList>
            <person name="Gralka M."/>
        </authorList>
    </citation>
    <scope>NUCLEOTIDE SEQUENCE</scope>
    <source>
        <strain evidence="2">F2M12</strain>
    </source>
</reference>
<organism evidence="2 4">
    <name type="scientific">Alteromonas stellipolaris</name>
    <dbReference type="NCBI Taxonomy" id="233316"/>
    <lineage>
        <taxon>Bacteria</taxon>
        <taxon>Pseudomonadati</taxon>
        <taxon>Pseudomonadota</taxon>
        <taxon>Gammaproteobacteria</taxon>
        <taxon>Alteromonadales</taxon>
        <taxon>Alteromonadaceae</taxon>
        <taxon>Alteromonas/Salinimonas group</taxon>
        <taxon>Alteromonas</taxon>
    </lineage>
</organism>
<sequence length="147" mass="17079">MPKRYEELKSQLPVSRLSIDVLLALRVLYDKPENEVKLQQEMAELSHDPSKLEREYRAEWEAYVLRELVLDLKQNTQRSPATFIDSVLSRIESLKESCPYYKAYKRQISEAKSAEDGSTALFPVPWRQQLMMLLLPVTAVKPLKPAE</sequence>
<dbReference type="Proteomes" id="UP000056750">
    <property type="component" value="Chromosome"/>
</dbReference>
<gene>
    <name evidence="1" type="ORF">AVL57_20165</name>
    <name evidence="2" type="ORF">Q4527_05410</name>
</gene>
<proteinExistence type="predicted"/>
<evidence type="ECO:0000313" key="1">
    <source>
        <dbReference type="EMBL" id="AMJ76072.1"/>
    </source>
</evidence>
<dbReference type="AlphaFoldDB" id="A0AAW7Z2W2"/>
<protein>
    <submittedName>
        <fullName evidence="2">Uncharacterized protein</fullName>
    </submittedName>
</protein>
<name>A0AAW7Z2W2_9ALTE</name>
<evidence type="ECO:0000313" key="2">
    <source>
        <dbReference type="EMBL" id="MDO6576818.1"/>
    </source>
</evidence>
<dbReference type="KEGG" id="asq:AVL57_20165"/>
<dbReference type="Proteomes" id="UP001170717">
    <property type="component" value="Unassembled WGS sequence"/>
</dbReference>
<accession>A0AAW7Z2W2</accession>
<dbReference type="EMBL" id="CP013926">
    <property type="protein sequence ID" value="AMJ76072.1"/>
    <property type="molecule type" value="Genomic_DNA"/>
</dbReference>
<dbReference type="EMBL" id="JAUOQI010000003">
    <property type="protein sequence ID" value="MDO6576818.1"/>
    <property type="molecule type" value="Genomic_DNA"/>
</dbReference>
<keyword evidence="3" id="KW-1185">Reference proteome</keyword>
<reference evidence="1 3" key="1">
    <citation type="submission" date="2015-12" db="EMBL/GenBank/DDBJ databases">
        <title>Intraspecies pangenome expansion in the marine bacterium Alteromonas.</title>
        <authorList>
            <person name="Lopez-Perez M."/>
            <person name="Rodriguez-Valera F."/>
        </authorList>
    </citation>
    <scope>NUCLEOTIDE SEQUENCE [LARGE SCALE GENOMIC DNA]</scope>
    <source>
        <strain evidence="1 3">LMG 21861</strain>
    </source>
</reference>